<dbReference type="Proteomes" id="UP000050465">
    <property type="component" value="Unassembled WGS sequence"/>
</dbReference>
<dbReference type="STRING" id="1666911.HLUCCA11_21615"/>
<feature type="transmembrane region" description="Helical" evidence="1">
    <location>
        <begin position="86"/>
        <end position="108"/>
    </location>
</feature>
<sequence length="272" mass="29760">MENRNKSSFHTHLLVFFSLAFAWSWGCWLLSSAVKTQLPSVAGMLFLAGGFGPSLAAIAVVRYVGGRDGLRDWLVRCLQWRVGWRWLALVFFLPLAVMVLAAAAHIALGGTMVPSPAIGHVLLAVVNFVLVLLIGGPLGEEFGWRGYALPALQARYDWRVASLILGAVWGVWHLPLFYIADTAQSYIPFSLFMASTLALSILFAWLFNRTGGSVLPVLVLHTAVNAWSWVIPGMIMREGSSLRPYGLAVGLLVLIALGLLRDAETPITMRKT</sequence>
<dbReference type="PATRIC" id="fig|1666911.3.peg.3724"/>
<dbReference type="Pfam" id="PF02517">
    <property type="entry name" value="Rce1-like"/>
    <property type="match status" value="1"/>
</dbReference>
<feature type="transmembrane region" description="Helical" evidence="1">
    <location>
        <begin position="242"/>
        <end position="260"/>
    </location>
</feature>
<keyword evidence="1" id="KW-0472">Membrane</keyword>
<dbReference type="GO" id="GO:0006508">
    <property type="term" value="P:proteolysis"/>
    <property type="evidence" value="ECO:0007669"/>
    <property type="project" value="UniProtKB-KW"/>
</dbReference>
<protein>
    <submittedName>
        <fullName evidence="3">CAAX amino terminal protease family</fullName>
    </submittedName>
</protein>
<dbReference type="InterPro" id="IPR042150">
    <property type="entry name" value="MmRce1-like"/>
</dbReference>
<evidence type="ECO:0000313" key="3">
    <source>
        <dbReference type="EMBL" id="KPQ32403.1"/>
    </source>
</evidence>
<keyword evidence="3" id="KW-0645">Protease</keyword>
<gene>
    <name evidence="3" type="ORF">HLUCCA11_21615</name>
</gene>
<dbReference type="GO" id="GO:0080120">
    <property type="term" value="P:CAAX-box protein maturation"/>
    <property type="evidence" value="ECO:0007669"/>
    <property type="project" value="UniProtKB-ARBA"/>
</dbReference>
<feature type="transmembrane region" description="Helical" evidence="1">
    <location>
        <begin position="186"/>
        <end position="207"/>
    </location>
</feature>
<keyword evidence="3" id="KW-0378">Hydrolase</keyword>
<feature type="transmembrane region" description="Helical" evidence="1">
    <location>
        <begin position="12"/>
        <end position="31"/>
    </location>
</feature>
<evidence type="ECO:0000259" key="2">
    <source>
        <dbReference type="Pfam" id="PF02517"/>
    </source>
</evidence>
<feature type="transmembrane region" description="Helical" evidence="1">
    <location>
        <begin position="120"/>
        <end position="139"/>
    </location>
</feature>
<dbReference type="InterPro" id="IPR003675">
    <property type="entry name" value="Rce1/LyrA-like_dom"/>
</dbReference>
<feature type="transmembrane region" description="Helical" evidence="1">
    <location>
        <begin position="43"/>
        <end position="65"/>
    </location>
</feature>
<accession>A0A0P8BUA8</accession>
<keyword evidence="1" id="KW-1133">Transmembrane helix</keyword>
<dbReference type="AlphaFoldDB" id="A0A0P8BUA8"/>
<feature type="transmembrane region" description="Helical" evidence="1">
    <location>
        <begin position="214"/>
        <end position="236"/>
    </location>
</feature>
<evidence type="ECO:0000256" key="1">
    <source>
        <dbReference type="SAM" id="Phobius"/>
    </source>
</evidence>
<dbReference type="GO" id="GO:0004175">
    <property type="term" value="F:endopeptidase activity"/>
    <property type="evidence" value="ECO:0007669"/>
    <property type="project" value="UniProtKB-ARBA"/>
</dbReference>
<name>A0A0P8BUA8_9CYAN</name>
<dbReference type="PANTHER" id="PTHR35797">
    <property type="entry name" value="PROTEASE-RELATED"/>
    <property type="match status" value="1"/>
</dbReference>
<comment type="caution">
    <text evidence="3">The sequence shown here is derived from an EMBL/GenBank/DDBJ whole genome shotgun (WGS) entry which is preliminary data.</text>
</comment>
<reference evidence="3 4" key="1">
    <citation type="submission" date="2015-09" db="EMBL/GenBank/DDBJ databases">
        <title>Identification and resolution of microdiversity through metagenomic sequencing of parallel consortia.</title>
        <authorList>
            <person name="Nelson W.C."/>
            <person name="Romine M.F."/>
            <person name="Lindemann S.R."/>
        </authorList>
    </citation>
    <scope>NUCLEOTIDE SEQUENCE [LARGE SCALE GENOMIC DNA]</scope>
    <source>
        <strain evidence="3">Ana</strain>
    </source>
</reference>
<evidence type="ECO:0000313" key="4">
    <source>
        <dbReference type="Proteomes" id="UP000050465"/>
    </source>
</evidence>
<proteinExistence type="predicted"/>
<dbReference type="PANTHER" id="PTHR35797:SF1">
    <property type="entry name" value="PROTEASE"/>
    <property type="match status" value="1"/>
</dbReference>
<feature type="transmembrane region" description="Helical" evidence="1">
    <location>
        <begin position="160"/>
        <end position="180"/>
    </location>
</feature>
<dbReference type="EMBL" id="LJZR01000058">
    <property type="protein sequence ID" value="KPQ32403.1"/>
    <property type="molecule type" value="Genomic_DNA"/>
</dbReference>
<feature type="domain" description="CAAX prenyl protease 2/Lysostaphin resistance protein A-like" evidence="2">
    <location>
        <begin position="126"/>
        <end position="226"/>
    </location>
</feature>
<organism evidence="3 4">
    <name type="scientific">Phormidesmis priestleyi Ana</name>
    <dbReference type="NCBI Taxonomy" id="1666911"/>
    <lineage>
        <taxon>Bacteria</taxon>
        <taxon>Bacillati</taxon>
        <taxon>Cyanobacteriota</taxon>
        <taxon>Cyanophyceae</taxon>
        <taxon>Leptolyngbyales</taxon>
        <taxon>Leptolyngbyaceae</taxon>
        <taxon>Phormidesmis</taxon>
    </lineage>
</organism>
<keyword evidence="1" id="KW-0812">Transmembrane</keyword>